<dbReference type="STRING" id="295068.MAQ5080_02348"/>
<dbReference type="Proteomes" id="UP000092627">
    <property type="component" value="Unassembled WGS sequence"/>
</dbReference>
<evidence type="ECO:0000313" key="4">
    <source>
        <dbReference type="Proteomes" id="UP000092627"/>
    </source>
</evidence>
<reference evidence="3 4" key="1">
    <citation type="submission" date="2016-06" db="EMBL/GenBank/DDBJ databases">
        <authorList>
            <person name="Kjaerup R.B."/>
            <person name="Dalgaard T.S."/>
            <person name="Juul-Madsen H.R."/>
        </authorList>
    </citation>
    <scope>NUCLEOTIDE SEQUENCE [LARGE SCALE GENOMIC DNA]</scope>
    <source>
        <strain evidence="3 4">CECT 5080</strain>
    </source>
</reference>
<keyword evidence="3" id="KW-0132">Cell division</keyword>
<organism evidence="3 4">
    <name type="scientific">Marinomonas aquimarina</name>
    <dbReference type="NCBI Taxonomy" id="295068"/>
    <lineage>
        <taxon>Bacteria</taxon>
        <taxon>Pseudomonadati</taxon>
        <taxon>Pseudomonadota</taxon>
        <taxon>Gammaproteobacteria</taxon>
        <taxon>Oceanospirillales</taxon>
        <taxon>Oceanospirillaceae</taxon>
        <taxon>Marinomonas</taxon>
    </lineage>
</organism>
<evidence type="ECO:0000256" key="1">
    <source>
        <dbReference type="SAM" id="Phobius"/>
    </source>
</evidence>
<feature type="domain" description="SPOR" evidence="2">
    <location>
        <begin position="126"/>
        <end position="208"/>
    </location>
</feature>
<dbReference type="Gene3D" id="3.30.70.1070">
    <property type="entry name" value="Sporulation related repeat"/>
    <property type="match status" value="1"/>
</dbReference>
<keyword evidence="4" id="KW-1185">Reference proteome</keyword>
<evidence type="ECO:0000313" key="3">
    <source>
        <dbReference type="EMBL" id="SBS32760.1"/>
    </source>
</evidence>
<dbReference type="InterPro" id="IPR007730">
    <property type="entry name" value="SPOR-like_dom"/>
</dbReference>
<keyword evidence="3" id="KW-0131">Cell cycle</keyword>
<feature type="transmembrane region" description="Helical" evidence="1">
    <location>
        <begin position="36"/>
        <end position="54"/>
    </location>
</feature>
<dbReference type="PANTHER" id="PTHR38687">
    <property type="entry name" value="CELL DIVISION PROTEIN DEDD-RELATED"/>
    <property type="match status" value="1"/>
</dbReference>
<name>A0A1A8TIY9_9GAMM</name>
<dbReference type="AlphaFoldDB" id="A0A1A8TIY9"/>
<dbReference type="Pfam" id="PF05036">
    <property type="entry name" value="SPOR"/>
    <property type="match status" value="1"/>
</dbReference>
<gene>
    <name evidence="3" type="ORF">MAQ5080_02348</name>
</gene>
<dbReference type="PROSITE" id="PS51724">
    <property type="entry name" value="SPOR"/>
    <property type="match status" value="1"/>
</dbReference>
<evidence type="ECO:0000259" key="2">
    <source>
        <dbReference type="PROSITE" id="PS51724"/>
    </source>
</evidence>
<keyword evidence="1" id="KW-1133">Transmembrane helix</keyword>
<dbReference type="InterPro" id="IPR052521">
    <property type="entry name" value="Cell_div_SPOR-domain"/>
</dbReference>
<dbReference type="GO" id="GO:0030428">
    <property type="term" value="C:cell septum"/>
    <property type="evidence" value="ECO:0007669"/>
    <property type="project" value="TreeGrafter"/>
</dbReference>
<dbReference type="GO" id="GO:0032153">
    <property type="term" value="C:cell division site"/>
    <property type="evidence" value="ECO:0007669"/>
    <property type="project" value="TreeGrafter"/>
</dbReference>
<dbReference type="GO" id="GO:0042834">
    <property type="term" value="F:peptidoglycan binding"/>
    <property type="evidence" value="ECO:0007669"/>
    <property type="project" value="InterPro"/>
</dbReference>
<keyword evidence="1" id="KW-0472">Membrane</keyword>
<protein>
    <submittedName>
        <fullName evidence="3">Cell division protein FtsN</fullName>
    </submittedName>
</protein>
<dbReference type="GO" id="GO:0032506">
    <property type="term" value="P:cytokinetic process"/>
    <property type="evidence" value="ECO:0007669"/>
    <property type="project" value="TreeGrafter"/>
</dbReference>
<sequence length="209" mass="23327">MSAMFDLMLLATKTSRPRKGATRKAPPPPPKRSVPWWMWLVVPLLVIGFVFVLVKLAAVESNNSVPAQTTVAPAKVTPVTPKAPVKSEAKAPETQAKRETFEFYQLLQDSEVDTSHVDAYEYQPREEENFSYMIQAASFRSSADADRLRAKLILSGLEAHLKASESKDGGTWYRVTVGPFTTRSAESRAKDKLARMGLSSYTYKIQNEQ</sequence>
<proteinExistence type="predicted"/>
<dbReference type="SUPFAM" id="SSF110997">
    <property type="entry name" value="Sporulation related repeat"/>
    <property type="match status" value="1"/>
</dbReference>
<dbReference type="InterPro" id="IPR036680">
    <property type="entry name" value="SPOR-like_sf"/>
</dbReference>
<dbReference type="EMBL" id="FLOC01000013">
    <property type="protein sequence ID" value="SBS32760.1"/>
    <property type="molecule type" value="Genomic_DNA"/>
</dbReference>
<dbReference type="PANTHER" id="PTHR38687:SF1">
    <property type="entry name" value="CELL DIVISION PROTEIN DEDD"/>
    <property type="match status" value="1"/>
</dbReference>
<keyword evidence="1" id="KW-0812">Transmembrane</keyword>
<accession>A0A1A8TIY9</accession>